<comment type="caution">
    <text evidence="9">The sequence shown here is derived from an EMBL/GenBank/DDBJ whole genome shotgun (WGS) entry which is preliminary data.</text>
</comment>
<organism evidence="9 10">
    <name type="scientific">Parnassius apollo</name>
    <name type="common">Apollo butterfly</name>
    <name type="synonym">Papilio apollo</name>
    <dbReference type="NCBI Taxonomy" id="110799"/>
    <lineage>
        <taxon>Eukaryota</taxon>
        <taxon>Metazoa</taxon>
        <taxon>Ecdysozoa</taxon>
        <taxon>Arthropoda</taxon>
        <taxon>Hexapoda</taxon>
        <taxon>Insecta</taxon>
        <taxon>Pterygota</taxon>
        <taxon>Neoptera</taxon>
        <taxon>Endopterygota</taxon>
        <taxon>Lepidoptera</taxon>
        <taxon>Glossata</taxon>
        <taxon>Ditrysia</taxon>
        <taxon>Papilionoidea</taxon>
        <taxon>Papilionidae</taxon>
        <taxon>Parnassiinae</taxon>
        <taxon>Parnassini</taxon>
        <taxon>Parnassius</taxon>
        <taxon>Parnassius</taxon>
    </lineage>
</organism>
<evidence type="ECO:0000259" key="8">
    <source>
        <dbReference type="Pfam" id="PF13359"/>
    </source>
</evidence>
<dbReference type="PANTHER" id="PTHR22930">
    <property type="match status" value="1"/>
</dbReference>
<proteinExistence type="inferred from homology"/>
<protein>
    <submittedName>
        <fullName evidence="9">(apollo) hypothetical protein</fullName>
    </submittedName>
</protein>
<comment type="subcellular location">
    <subcellularLocation>
        <location evidence="2">Nucleus</location>
    </subcellularLocation>
</comment>
<evidence type="ECO:0000256" key="2">
    <source>
        <dbReference type="ARBA" id="ARBA00004123"/>
    </source>
</evidence>
<gene>
    <name evidence="9" type="ORF">PAPOLLO_LOCUS5566</name>
</gene>
<dbReference type="GO" id="GO:0005634">
    <property type="term" value="C:nucleus"/>
    <property type="evidence" value="ECO:0007669"/>
    <property type="project" value="UniProtKB-SubCell"/>
</dbReference>
<evidence type="ECO:0000313" key="9">
    <source>
        <dbReference type="EMBL" id="CAG4956662.1"/>
    </source>
</evidence>
<evidence type="ECO:0000256" key="6">
    <source>
        <dbReference type="ARBA" id="ARBA00022801"/>
    </source>
</evidence>
<keyword evidence="10" id="KW-1185">Reference proteome</keyword>
<evidence type="ECO:0000256" key="4">
    <source>
        <dbReference type="ARBA" id="ARBA00022722"/>
    </source>
</evidence>
<comment type="similarity">
    <text evidence="3">Belongs to the HARBI1 family.</text>
</comment>
<keyword evidence="7" id="KW-0539">Nucleus</keyword>
<evidence type="ECO:0000256" key="3">
    <source>
        <dbReference type="ARBA" id="ARBA00006958"/>
    </source>
</evidence>
<evidence type="ECO:0000256" key="7">
    <source>
        <dbReference type="ARBA" id="ARBA00023242"/>
    </source>
</evidence>
<keyword evidence="5" id="KW-0479">Metal-binding</keyword>
<comment type="cofactor">
    <cofactor evidence="1">
        <name>a divalent metal cation</name>
        <dbReference type="ChEBI" id="CHEBI:60240"/>
    </cofactor>
</comment>
<dbReference type="PANTHER" id="PTHR22930:SF289">
    <property type="entry name" value="DDE TNP4 DOMAIN-CONTAINING PROTEIN-RELATED"/>
    <property type="match status" value="1"/>
</dbReference>
<dbReference type="Pfam" id="PF13359">
    <property type="entry name" value="DDE_Tnp_4"/>
    <property type="match status" value="1"/>
</dbReference>
<evidence type="ECO:0000256" key="5">
    <source>
        <dbReference type="ARBA" id="ARBA00022723"/>
    </source>
</evidence>
<keyword evidence="4" id="KW-0540">Nuclease</keyword>
<dbReference type="GO" id="GO:0016787">
    <property type="term" value="F:hydrolase activity"/>
    <property type="evidence" value="ECO:0007669"/>
    <property type="project" value="UniProtKB-KW"/>
</dbReference>
<dbReference type="Proteomes" id="UP000691718">
    <property type="component" value="Unassembled WGS sequence"/>
</dbReference>
<dbReference type="AlphaFoldDB" id="A0A8S3WEM0"/>
<dbReference type="EMBL" id="CAJQZP010000333">
    <property type="protein sequence ID" value="CAG4956662.1"/>
    <property type="molecule type" value="Genomic_DNA"/>
</dbReference>
<reference evidence="9" key="1">
    <citation type="submission" date="2021-04" db="EMBL/GenBank/DDBJ databases">
        <authorList>
            <person name="Tunstrom K."/>
        </authorList>
    </citation>
    <scope>NUCLEOTIDE SEQUENCE</scope>
</reference>
<dbReference type="OrthoDB" id="2430314at2759"/>
<accession>A0A8S3WEM0</accession>
<evidence type="ECO:0000313" key="10">
    <source>
        <dbReference type="Proteomes" id="UP000691718"/>
    </source>
</evidence>
<evidence type="ECO:0000256" key="1">
    <source>
        <dbReference type="ARBA" id="ARBA00001968"/>
    </source>
</evidence>
<keyword evidence="6" id="KW-0378">Hydrolase</keyword>
<feature type="domain" description="DDE Tnp4" evidence="8">
    <location>
        <begin position="158"/>
        <end position="308"/>
    </location>
</feature>
<dbReference type="InterPro" id="IPR027806">
    <property type="entry name" value="HARBI1_dom"/>
</dbReference>
<dbReference type="GO" id="GO:0004518">
    <property type="term" value="F:nuclease activity"/>
    <property type="evidence" value="ECO:0007669"/>
    <property type="project" value="UniProtKB-KW"/>
</dbReference>
<dbReference type="GO" id="GO:0046872">
    <property type="term" value="F:metal ion binding"/>
    <property type="evidence" value="ECO:0007669"/>
    <property type="project" value="UniProtKB-KW"/>
</dbReference>
<dbReference type="InterPro" id="IPR045249">
    <property type="entry name" value="HARBI1-like"/>
</dbReference>
<name>A0A8S3WEM0_PARAO</name>
<sequence length="357" mass="40553">MDLTLLSSDSDSDLEMLAQLSDSSDEDETLRRTPKRIRRVNYTQSLDDGDFTFRFRLNKHAFNSLLLEITPLLRVTSTRNYGVSPLHQLLLTLRFYALGTMLISVADFVGVSKSTAGRIVRDTSSAIAQLYDKYIYVHRRSADKFYRIAGFPRVLGAIDGTHIRIQSPCHLIGEEYRNRKGYFSLNVQGVCDADLKFINVVARWPGSTHDATIFNNSILRAECDAGQFGNRWLLGDSAYPNRPYLLTPVLNPVSEAEHRYNEAHIKTRNTIERAFGVWKRRFPVVALTLRLSIPNKQAVIIATTVLHNICRNHNLTEIPSEVELPSIDNSTMPPNVVVNDIPTNHRTDLINNYFMTL</sequence>